<dbReference type="HOGENOM" id="CLU_248466_0_0_12"/>
<gene>
    <name evidence="2" type="ordered locus">STHERM_c01730</name>
</gene>
<dbReference type="PaxDb" id="665571-STHERM_c01730"/>
<dbReference type="EMBL" id="CP001698">
    <property type="protein sequence ID" value="ADN01149.1"/>
    <property type="molecule type" value="Genomic_DNA"/>
</dbReference>
<dbReference type="RefSeq" id="WP_013312990.1">
    <property type="nucleotide sequence ID" value="NC_014484.1"/>
</dbReference>
<dbReference type="Proteomes" id="UP000001296">
    <property type="component" value="Chromosome"/>
</dbReference>
<dbReference type="Gene3D" id="2.60.40.10">
    <property type="entry name" value="Immunoglobulins"/>
    <property type="match status" value="1"/>
</dbReference>
<feature type="compositionally biased region" description="Pro residues" evidence="1">
    <location>
        <begin position="1324"/>
        <end position="1336"/>
    </location>
</feature>
<evidence type="ECO:0000313" key="2">
    <source>
        <dbReference type="EMBL" id="ADN01149.1"/>
    </source>
</evidence>
<evidence type="ECO:0000256" key="1">
    <source>
        <dbReference type="SAM" id="MobiDB-lite"/>
    </source>
</evidence>
<evidence type="ECO:0008006" key="4">
    <source>
        <dbReference type="Google" id="ProtNLM"/>
    </source>
</evidence>
<dbReference type="InterPro" id="IPR013783">
    <property type="entry name" value="Ig-like_fold"/>
</dbReference>
<reference key="1">
    <citation type="submission" date="2009-08" db="EMBL/GenBank/DDBJ databases">
        <title>The genome sequence of Spirochaeta thermophila DSM6192.</title>
        <authorList>
            <person name="Angelov A."/>
            <person name="Mientus M."/>
            <person name="Wittenberg S."/>
            <person name="Lehmann R."/>
            <person name="Liesegang H."/>
            <person name="Daniel R."/>
            <person name="Liebl W."/>
        </authorList>
    </citation>
    <scope>NUCLEOTIDE SEQUENCE</scope>
    <source>
        <strain>DSM 6192</strain>
    </source>
</reference>
<evidence type="ECO:0000313" key="3">
    <source>
        <dbReference type="Proteomes" id="UP000001296"/>
    </source>
</evidence>
<feature type="region of interest" description="Disordered" evidence="1">
    <location>
        <begin position="1316"/>
        <end position="1343"/>
    </location>
</feature>
<accession>E0RNE9</accession>
<sequence length="1562" mass="170553">MTRHITRWMGLIGILLVMGGCDLLTPGLGPDVDLSPPVLRVVRPDYMENVQSTFTLEGTVKDDSEVRVLVVNLVGSAYQWKHQDGRWRYTQNGREWAPASGTWETQKDGTIRWSVEIVLPPDHTGEIVLEIRCEDAFGNVGSLSIERRTVVVDVIPPKVHLTKPILFVGSYDEAQTKYASYQLEDHTVLSELLNGDVEIRGYQEENAKLSSLEIRLTDHEGTVLWSKVLEDGSMLRNFSLTVPQEELQGIQGKTLIQVVVKSTDAAGNVDERAHGWFCYWPEADIPWVEMPGEAGYPPVETTYPGQRLEGYAYDDDGLGSLQVVVERETGAGWEEVSSLSVRSDEFGGVTSYAWYVNAPQESGIYRIKATVSDINGQAGEERTSYIDVADVNTPRVIVESPPEGELALGDEQGNLVFSGYADDDSGVESVKLVWIHPSHYDESLLSYLNRDYEGWESTGPDGSGNIVFSVSLGNQTYNPGTGRYERPFSRTINLFDDLGISLSLPLSTQTFVFRVEDTNGRASTVKHTLQGDTTPPEVSIDAVIVRHADLQEETYTIDDNLILPPPQDGDEIRFRGSWSDNTTTHWQDASRIGEVELSCNGVPVSTTRNSDATWESDHIPFESVAVLTLEARIRDIGGNEASSVRSVRVETHLPFLVRITSLLPNGYYSVGDEVPIYLEFNKPVSFGGTPPSITLNNSATASYVGGEGSARLEFSYTVASGEDVDDLDVVEVVCEGPVIDESGAEVDFSTLPTGVNSLAGGKDIIIDTTPPEFTQFVVLSHADAYRAGATVVIAAYVSEEVVVNEAPRLALSSGDGAYALYEGNMGDYLRFSYTVAAGENASPLAVEGIDLQSGTISDRAGNPLSTALPDSGALDREVRVDTVPPQAPEIAGISDGATYYGEVSFTVEGVEDGAWVQYSTNGGQTWLTGTGASLTTSGTYTIVARQIDEAGNTSPKSTPVQIRVDNGSLLTRISSQEPDGIYKEGQTLHIVLTFRKPLIVESGTPSLVLNTEPQRTAGYESGSGTTAFVFSYTIQEGDAIANDGVLDVVGIDLTGVEITDESGTDVTQWISLDDLDQENRLSGQRSIRLITTPPEVVSIEISPSGEELWIEFDRAVYRGVGELTITQHEEGLKVPVVLSEREYEIVSQEAPDLAAHYRYMTNGATSSGEPLLDPVYVLEFDKDPDDPALVSSYTAASLHERRIPVESSFVTISGKVVRVSLSGSYALPVRGASYTVSIPSAFMVDTVGHPSLSSERNISLPGVDPPVIRIDRRSETLTERNGRVVAVQPLTVWLKMNSPTPGVEIYYTISEALFDPDPVANPEGNPPTPDPGPSEPADPASASTQYTAPFEIGGAADTLQGYKCWIKARAYKGSEPSEIANEVAFKSVVSFIYDGGRGDAIPDYPGGPLYDRNTNELVVNDSTLPESMWVRGSDDKAGPPTIPGLPLSWNHYDYSGVRLMTQLSSDPQEWYWVTWEVVSTTYIGLLWGTTPSTVEEAARGPWRWGWSKNAFVPFREYYPLFPGESRRIQTSLYATINGQYRGEFIFAREGDGEVFIRDYLRE</sequence>
<name>E0RNE9_WINT6</name>
<reference evidence="2 3" key="2">
    <citation type="journal article" date="2010" name="J. Bacteriol.">
        <title>Genome sequence of the polysaccharide-degrading, thermophilic anaerobe Spirochaeta thermophila DSM 6192.</title>
        <authorList>
            <person name="Angelov A."/>
            <person name="Liebl S."/>
            <person name="Ballschmiter M."/>
            <person name="Bomeke M."/>
            <person name="Lehmann R."/>
            <person name="Liesegang H."/>
            <person name="Daniel R."/>
            <person name="Liebl W."/>
        </authorList>
    </citation>
    <scope>NUCLEOTIDE SEQUENCE [LARGE SCALE GENOMIC DNA]</scope>
    <source>
        <strain evidence="3">ATCC 49972 / DSM 6192 / RI 19.B1</strain>
    </source>
</reference>
<dbReference type="eggNOG" id="COG5184">
    <property type="taxonomic scope" value="Bacteria"/>
</dbReference>
<dbReference type="KEGG" id="sta:STHERM_c01730"/>
<proteinExistence type="predicted"/>
<protein>
    <recommendedName>
        <fullName evidence="4">Ig-like domain-containing protein</fullName>
    </recommendedName>
</protein>
<dbReference type="PROSITE" id="PS51257">
    <property type="entry name" value="PROKAR_LIPOPROTEIN"/>
    <property type="match status" value="1"/>
</dbReference>
<organism evidence="2 3">
    <name type="scientific">Winmispira thermophila (strain ATCC 49972 / DSM 6192 / RI 19.B1)</name>
    <name type="common">Spirochaeta thermophila</name>
    <dbReference type="NCBI Taxonomy" id="665571"/>
    <lineage>
        <taxon>Bacteria</taxon>
        <taxon>Pseudomonadati</taxon>
        <taxon>Spirochaetota</taxon>
        <taxon>Spirochaetia</taxon>
        <taxon>Winmispirales</taxon>
        <taxon>Winmispiraceae</taxon>
        <taxon>Winmispira</taxon>
    </lineage>
</organism>